<comment type="catalytic activity">
    <reaction evidence="8 9">
        <text>a 6-O-methyl-2'-deoxyguanosine in DNA + L-cysteinyl-[protein] = S-methyl-L-cysteinyl-[protein] + a 2'-deoxyguanosine in DNA</text>
        <dbReference type="Rhea" id="RHEA:24000"/>
        <dbReference type="Rhea" id="RHEA-COMP:10131"/>
        <dbReference type="Rhea" id="RHEA-COMP:10132"/>
        <dbReference type="Rhea" id="RHEA-COMP:11367"/>
        <dbReference type="Rhea" id="RHEA-COMP:11368"/>
        <dbReference type="ChEBI" id="CHEBI:29950"/>
        <dbReference type="ChEBI" id="CHEBI:82612"/>
        <dbReference type="ChEBI" id="CHEBI:85445"/>
        <dbReference type="ChEBI" id="CHEBI:85448"/>
        <dbReference type="EC" id="2.1.1.63"/>
    </reaction>
</comment>
<evidence type="ECO:0000256" key="3">
    <source>
        <dbReference type="ARBA" id="ARBA00022490"/>
    </source>
</evidence>
<keyword evidence="7 9" id="KW-0234">DNA repair</keyword>
<comment type="function">
    <text evidence="9">Involved in the cellular defense against the biological effects of O6-methylguanine (O6-MeG) and O4-methylthymine (O4-MeT) in DNA. Repairs the methylated nucleobase in DNA by stoichiometrically transferring the methyl group to a cysteine residue in the enzyme. This is a suicide reaction: the enzyme is irreversibly inactivated.</text>
</comment>
<dbReference type="NCBIfam" id="TIGR00589">
    <property type="entry name" value="ogt"/>
    <property type="match status" value="1"/>
</dbReference>
<dbReference type="Gene3D" id="3.30.160.70">
    <property type="entry name" value="Methylated DNA-protein cysteine methyltransferase domain"/>
    <property type="match status" value="1"/>
</dbReference>
<dbReference type="Gene3D" id="1.10.10.10">
    <property type="entry name" value="Winged helix-like DNA-binding domain superfamily/Winged helix DNA-binding domain"/>
    <property type="match status" value="1"/>
</dbReference>
<dbReference type="GO" id="GO:0005737">
    <property type="term" value="C:cytoplasm"/>
    <property type="evidence" value="ECO:0007669"/>
    <property type="project" value="UniProtKB-SubCell"/>
</dbReference>
<evidence type="ECO:0000259" key="11">
    <source>
        <dbReference type="Pfam" id="PF02870"/>
    </source>
</evidence>
<evidence type="ECO:0000256" key="2">
    <source>
        <dbReference type="ARBA" id="ARBA00008711"/>
    </source>
</evidence>
<dbReference type="OrthoDB" id="9802228at2"/>
<name>A0A1H6ZHJ3_9BACT</name>
<comment type="similarity">
    <text evidence="2 9">Belongs to the MGMT family.</text>
</comment>
<evidence type="ECO:0000256" key="6">
    <source>
        <dbReference type="ARBA" id="ARBA00022763"/>
    </source>
</evidence>
<dbReference type="PANTHER" id="PTHR10815:SF13">
    <property type="entry name" value="METHYLATED-DNA--PROTEIN-CYSTEINE METHYLTRANSFERASE"/>
    <property type="match status" value="1"/>
</dbReference>
<dbReference type="RefSeq" id="WP_092175531.1">
    <property type="nucleotide sequence ID" value="NZ_FNZH01000004.1"/>
</dbReference>
<keyword evidence="4 9" id="KW-0489">Methyltransferase</keyword>
<dbReference type="CDD" id="cd06445">
    <property type="entry name" value="ATase"/>
    <property type="match status" value="1"/>
</dbReference>
<dbReference type="InterPro" id="IPR008332">
    <property type="entry name" value="MethylG_MeTrfase_N"/>
</dbReference>
<gene>
    <name evidence="12" type="ORF">SAMN05192553_104256</name>
</gene>
<keyword evidence="6 9" id="KW-0227">DNA damage</keyword>
<keyword evidence="13" id="KW-1185">Reference proteome</keyword>
<evidence type="ECO:0000256" key="9">
    <source>
        <dbReference type="HAMAP-Rule" id="MF_00772"/>
    </source>
</evidence>
<dbReference type="AlphaFoldDB" id="A0A1H6ZHJ3"/>
<dbReference type="PROSITE" id="PS00374">
    <property type="entry name" value="MGMT"/>
    <property type="match status" value="1"/>
</dbReference>
<organism evidence="12 13">
    <name type="scientific">Cyclobacterium xiamenense</name>
    <dbReference type="NCBI Taxonomy" id="1297121"/>
    <lineage>
        <taxon>Bacteria</taxon>
        <taxon>Pseudomonadati</taxon>
        <taxon>Bacteroidota</taxon>
        <taxon>Cytophagia</taxon>
        <taxon>Cytophagales</taxon>
        <taxon>Cyclobacteriaceae</taxon>
        <taxon>Cyclobacterium</taxon>
    </lineage>
</organism>
<sequence length="161" mass="17509">MKETVVMASPLGNIRLVAEDGFLLSSYFTEDKESEKANSPFFLDIIAQLRAYFNGELTVFDIPVGIGGTAFQKLVWMEVNKVPFGHTVSYHDIAKALAKPTAVRAVGAAIGANPLLVIIPCHRIIASTGELTGYAGGLWRKLKLLQLEAKDKPGNQFDLGF</sequence>
<dbReference type="PANTHER" id="PTHR10815">
    <property type="entry name" value="METHYLATED-DNA--PROTEIN-CYSTEINE METHYLTRANSFERASE"/>
    <property type="match status" value="1"/>
</dbReference>
<dbReference type="Pfam" id="PF02870">
    <property type="entry name" value="Methyltransf_1N"/>
    <property type="match status" value="1"/>
</dbReference>
<comment type="miscellaneous">
    <text evidence="9">This enzyme catalyzes only one turnover and therefore is not strictly catalytic. According to one definition, an enzyme is a biocatalyst that acts repeatedly and over many reaction cycles.</text>
</comment>
<dbReference type="InterPro" id="IPR036217">
    <property type="entry name" value="MethylDNA_cys_MeTrfase_DNAb"/>
</dbReference>
<dbReference type="EC" id="2.1.1.63" evidence="9"/>
<dbReference type="InterPro" id="IPR023546">
    <property type="entry name" value="MGMT"/>
</dbReference>
<dbReference type="FunFam" id="1.10.10.10:FF:000214">
    <property type="entry name" value="Methylated-DNA--protein-cysteine methyltransferase"/>
    <property type="match status" value="1"/>
</dbReference>
<dbReference type="GO" id="GO:0003908">
    <property type="term" value="F:methylated-DNA-[protein]-cysteine S-methyltransferase activity"/>
    <property type="evidence" value="ECO:0007669"/>
    <property type="project" value="UniProtKB-UniRule"/>
</dbReference>
<dbReference type="GO" id="GO:0006307">
    <property type="term" value="P:DNA alkylation repair"/>
    <property type="evidence" value="ECO:0007669"/>
    <property type="project" value="UniProtKB-UniRule"/>
</dbReference>
<dbReference type="InterPro" id="IPR014048">
    <property type="entry name" value="MethylDNA_cys_MeTrfase_DNA-bd"/>
</dbReference>
<evidence type="ECO:0000259" key="10">
    <source>
        <dbReference type="Pfam" id="PF01035"/>
    </source>
</evidence>
<feature type="domain" description="Methylguanine DNA methyltransferase ribonuclease-like" evidence="11">
    <location>
        <begin position="6"/>
        <end position="64"/>
    </location>
</feature>
<dbReference type="InterPro" id="IPR001497">
    <property type="entry name" value="MethylDNA_cys_MeTrfase_AS"/>
</dbReference>
<evidence type="ECO:0000256" key="8">
    <source>
        <dbReference type="ARBA" id="ARBA00049348"/>
    </source>
</evidence>
<dbReference type="HAMAP" id="MF_00772">
    <property type="entry name" value="OGT"/>
    <property type="match status" value="1"/>
</dbReference>
<evidence type="ECO:0000313" key="13">
    <source>
        <dbReference type="Proteomes" id="UP000199403"/>
    </source>
</evidence>
<dbReference type="SUPFAM" id="SSF46767">
    <property type="entry name" value="Methylated DNA-protein cysteine methyltransferase, C-terminal domain"/>
    <property type="match status" value="1"/>
</dbReference>
<comment type="catalytic activity">
    <reaction evidence="1 9">
        <text>a 4-O-methyl-thymidine in DNA + L-cysteinyl-[protein] = a thymidine in DNA + S-methyl-L-cysteinyl-[protein]</text>
        <dbReference type="Rhea" id="RHEA:53428"/>
        <dbReference type="Rhea" id="RHEA-COMP:10131"/>
        <dbReference type="Rhea" id="RHEA-COMP:10132"/>
        <dbReference type="Rhea" id="RHEA-COMP:13555"/>
        <dbReference type="Rhea" id="RHEA-COMP:13556"/>
        <dbReference type="ChEBI" id="CHEBI:29950"/>
        <dbReference type="ChEBI" id="CHEBI:82612"/>
        <dbReference type="ChEBI" id="CHEBI:137386"/>
        <dbReference type="ChEBI" id="CHEBI:137387"/>
        <dbReference type="EC" id="2.1.1.63"/>
    </reaction>
</comment>
<evidence type="ECO:0000256" key="5">
    <source>
        <dbReference type="ARBA" id="ARBA00022679"/>
    </source>
</evidence>
<feature type="active site" description="Nucleophile; methyl group acceptor" evidence="9">
    <location>
        <position position="121"/>
    </location>
</feature>
<evidence type="ECO:0000256" key="4">
    <source>
        <dbReference type="ARBA" id="ARBA00022603"/>
    </source>
</evidence>
<dbReference type="Proteomes" id="UP000199403">
    <property type="component" value="Unassembled WGS sequence"/>
</dbReference>
<dbReference type="InterPro" id="IPR036631">
    <property type="entry name" value="MGMT_N_sf"/>
</dbReference>
<evidence type="ECO:0000256" key="1">
    <source>
        <dbReference type="ARBA" id="ARBA00001286"/>
    </source>
</evidence>
<evidence type="ECO:0000256" key="7">
    <source>
        <dbReference type="ARBA" id="ARBA00023204"/>
    </source>
</evidence>
<reference evidence="13" key="1">
    <citation type="submission" date="2016-10" db="EMBL/GenBank/DDBJ databases">
        <authorList>
            <person name="Varghese N."/>
            <person name="Submissions S."/>
        </authorList>
    </citation>
    <scope>NUCLEOTIDE SEQUENCE [LARGE SCALE GENOMIC DNA]</scope>
    <source>
        <strain evidence="13">IBRC-M 10761</strain>
    </source>
</reference>
<dbReference type="Pfam" id="PF01035">
    <property type="entry name" value="DNA_binding_1"/>
    <property type="match status" value="1"/>
</dbReference>
<proteinExistence type="inferred from homology"/>
<comment type="subcellular location">
    <subcellularLocation>
        <location evidence="9">Cytoplasm</location>
    </subcellularLocation>
</comment>
<accession>A0A1H6ZHJ3</accession>
<dbReference type="STRING" id="1416801.SAMN05192553_104256"/>
<dbReference type="EMBL" id="FNZH01000004">
    <property type="protein sequence ID" value="SEJ49020.1"/>
    <property type="molecule type" value="Genomic_DNA"/>
</dbReference>
<keyword evidence="3 9" id="KW-0963">Cytoplasm</keyword>
<feature type="domain" description="Methylated-DNA-[protein]-cysteine S-methyltransferase DNA binding" evidence="10">
    <location>
        <begin position="70"/>
        <end position="149"/>
    </location>
</feature>
<evidence type="ECO:0000313" key="12">
    <source>
        <dbReference type="EMBL" id="SEJ49020.1"/>
    </source>
</evidence>
<protein>
    <recommendedName>
        <fullName evidence="9">Methylated-DNA--protein-cysteine methyltransferase</fullName>
        <ecNumber evidence="9">2.1.1.63</ecNumber>
    </recommendedName>
    <alternativeName>
        <fullName evidence="9">6-O-methylguanine-DNA methyltransferase</fullName>
        <shortName evidence="9">MGMT</shortName>
    </alternativeName>
    <alternativeName>
        <fullName evidence="9">O-6-methylguanine-DNA-alkyltransferase</fullName>
    </alternativeName>
</protein>
<keyword evidence="5 9" id="KW-0808">Transferase</keyword>
<dbReference type="SUPFAM" id="SSF53155">
    <property type="entry name" value="Methylated DNA-protein cysteine methyltransferase domain"/>
    <property type="match status" value="1"/>
</dbReference>
<dbReference type="InterPro" id="IPR036388">
    <property type="entry name" value="WH-like_DNA-bd_sf"/>
</dbReference>
<dbReference type="GO" id="GO:0032259">
    <property type="term" value="P:methylation"/>
    <property type="evidence" value="ECO:0007669"/>
    <property type="project" value="UniProtKB-KW"/>
</dbReference>